<dbReference type="InterPro" id="IPR039564">
    <property type="entry name" value="Peptidase_C39-like"/>
</dbReference>
<proteinExistence type="predicted"/>
<dbReference type="GO" id="GO:0008233">
    <property type="term" value="F:peptidase activity"/>
    <property type="evidence" value="ECO:0007669"/>
    <property type="project" value="InterPro"/>
</dbReference>
<dbReference type="GO" id="GO:0006508">
    <property type="term" value="P:proteolysis"/>
    <property type="evidence" value="ECO:0007669"/>
    <property type="project" value="InterPro"/>
</dbReference>
<dbReference type="SUPFAM" id="SSF54001">
    <property type="entry name" value="Cysteine proteinases"/>
    <property type="match status" value="1"/>
</dbReference>
<feature type="domain" description="Peptidase C39" evidence="1">
    <location>
        <begin position="229"/>
        <end position="384"/>
    </location>
</feature>
<dbReference type="Pfam" id="PF13529">
    <property type="entry name" value="Peptidase_C39_2"/>
    <property type="match status" value="1"/>
</dbReference>
<organism evidence="2">
    <name type="scientific">bioreactor metagenome</name>
    <dbReference type="NCBI Taxonomy" id="1076179"/>
    <lineage>
        <taxon>unclassified sequences</taxon>
        <taxon>metagenomes</taxon>
        <taxon>ecological metagenomes</taxon>
    </lineage>
</organism>
<evidence type="ECO:0000259" key="1">
    <source>
        <dbReference type="PROSITE" id="PS50990"/>
    </source>
</evidence>
<comment type="caution">
    <text evidence="2">The sequence shown here is derived from an EMBL/GenBank/DDBJ whole genome shotgun (WGS) entry which is preliminary data.</text>
</comment>
<dbReference type="GO" id="GO:0016020">
    <property type="term" value="C:membrane"/>
    <property type="evidence" value="ECO:0007669"/>
    <property type="project" value="InterPro"/>
</dbReference>
<protein>
    <recommendedName>
        <fullName evidence="1">Peptidase C39 domain-containing protein</fullName>
    </recommendedName>
</protein>
<dbReference type="Gene3D" id="3.90.70.10">
    <property type="entry name" value="Cysteine proteinases"/>
    <property type="match status" value="1"/>
</dbReference>
<dbReference type="GO" id="GO:0005524">
    <property type="term" value="F:ATP binding"/>
    <property type="evidence" value="ECO:0007669"/>
    <property type="project" value="InterPro"/>
</dbReference>
<name>A0A644VKD7_9ZZZZ</name>
<gene>
    <name evidence="2" type="ORF">SDC9_37185</name>
</gene>
<accession>A0A644VKD7</accession>
<dbReference type="PROSITE" id="PS50990">
    <property type="entry name" value="PEPTIDASE_C39"/>
    <property type="match status" value="1"/>
</dbReference>
<dbReference type="EMBL" id="VSSQ01000321">
    <property type="protein sequence ID" value="MPL91122.1"/>
    <property type="molecule type" value="Genomic_DNA"/>
</dbReference>
<dbReference type="AlphaFoldDB" id="A0A644VKD7"/>
<dbReference type="InterPro" id="IPR038765">
    <property type="entry name" value="Papain-like_cys_pep_sf"/>
</dbReference>
<sequence length="389" mass="42811">MKKNQFIKFCVISLLILLIGCANELVVDVNPQPKSEDIKLTERESVLGELDVDSTKIMDMAVRAANFIDENGTVPMIVYTDATQTKSANAAEFYYMMARWLRWFKNNGENVAQPAYVTIIRNINGPAAPSGIENGTIYKADLLIKGKSNADFIASNSKLPNFTTVGNSNYTPEAFFYVMARTIKWYAQNNCTLPNYTTVLAVNAPDTWTSTPLESYPWSRTLSVNYTAQPDSYTCGPTSLRMAMSFYGTWQTVSDISNYMASIGDSPYYNGVAPSIVVSAAKHYGFAGTVTQYGWDNLKNAIAAGHPVIANVQILANSYPRYYPGGGAVYSSYSGGHFVVVTGLKANVDGSVQYVVVNDPSKGGSLRYTTSSFETSWVNNKNRLMIRLQ</sequence>
<evidence type="ECO:0000313" key="2">
    <source>
        <dbReference type="EMBL" id="MPL91122.1"/>
    </source>
</evidence>
<reference evidence="2" key="1">
    <citation type="submission" date="2019-08" db="EMBL/GenBank/DDBJ databases">
        <authorList>
            <person name="Kucharzyk K."/>
            <person name="Murdoch R.W."/>
            <person name="Higgins S."/>
            <person name="Loffler F."/>
        </authorList>
    </citation>
    <scope>NUCLEOTIDE SEQUENCE</scope>
</reference>
<dbReference type="PROSITE" id="PS51257">
    <property type="entry name" value="PROKAR_LIPOPROTEIN"/>
    <property type="match status" value="1"/>
</dbReference>
<dbReference type="InterPro" id="IPR005074">
    <property type="entry name" value="Peptidase_C39"/>
</dbReference>